<keyword evidence="2" id="KW-0677">Repeat</keyword>
<evidence type="ECO:0000256" key="1">
    <source>
        <dbReference type="ARBA" id="ARBA00022614"/>
    </source>
</evidence>
<dbReference type="SUPFAM" id="SSF52058">
    <property type="entry name" value="L domain-like"/>
    <property type="match status" value="1"/>
</dbReference>
<protein>
    <submittedName>
        <fullName evidence="4">TKL protein kinase</fullName>
    </submittedName>
</protein>
<dbReference type="PANTHER" id="PTHR24366">
    <property type="entry name" value="IG(IMMUNOGLOBULIN) AND LRR(LEUCINE RICH REPEAT) DOMAINS"/>
    <property type="match status" value="1"/>
</dbReference>
<accession>A0A2P4WW28</accession>
<dbReference type="Gene3D" id="3.80.10.10">
    <property type="entry name" value="Ribonuclease Inhibitor"/>
    <property type="match status" value="1"/>
</dbReference>
<keyword evidence="4" id="KW-0418">Kinase</keyword>
<dbReference type="PANTHER" id="PTHR24366:SF96">
    <property type="entry name" value="LEUCINE RICH REPEAT CONTAINING 53"/>
    <property type="match status" value="1"/>
</dbReference>
<dbReference type="OrthoDB" id="164695at2759"/>
<evidence type="ECO:0000256" key="2">
    <source>
        <dbReference type="ARBA" id="ARBA00022737"/>
    </source>
</evidence>
<dbReference type="EMBL" id="NCKW01020683">
    <property type="protein sequence ID" value="POM57500.1"/>
    <property type="molecule type" value="Genomic_DNA"/>
</dbReference>
<dbReference type="GO" id="GO:0016301">
    <property type="term" value="F:kinase activity"/>
    <property type="evidence" value="ECO:0007669"/>
    <property type="project" value="UniProtKB-KW"/>
</dbReference>
<comment type="caution">
    <text evidence="4">The sequence shown here is derived from an EMBL/GenBank/DDBJ whole genome shotgun (WGS) entry which is preliminary data.</text>
</comment>
<dbReference type="InterPro" id="IPR032675">
    <property type="entry name" value="LRR_dom_sf"/>
</dbReference>
<evidence type="ECO:0000256" key="3">
    <source>
        <dbReference type="SAM" id="SignalP"/>
    </source>
</evidence>
<reference evidence="4 5" key="1">
    <citation type="journal article" date="2017" name="Genome Biol. Evol.">
        <title>Phytophthora megakarya and P. palmivora, closely related causal agents of cacao black pod rot, underwent increases in genome sizes and gene numbers by different mechanisms.</title>
        <authorList>
            <person name="Ali S.S."/>
            <person name="Shao J."/>
            <person name="Lary D.J."/>
            <person name="Kronmiller B."/>
            <person name="Shen D."/>
            <person name="Strem M.D."/>
            <person name="Amoako-Attah I."/>
            <person name="Akrofi A.Y."/>
            <person name="Begoude B.A."/>
            <person name="Ten Hoopen G.M."/>
            <person name="Coulibaly K."/>
            <person name="Kebe B.I."/>
            <person name="Melnick R.L."/>
            <person name="Guiltinan M.J."/>
            <person name="Tyler B.M."/>
            <person name="Meinhardt L.W."/>
            <person name="Bailey B.A."/>
        </authorList>
    </citation>
    <scope>NUCLEOTIDE SEQUENCE [LARGE SCALE GENOMIC DNA]</scope>
    <source>
        <strain evidence="5">sbr112.9</strain>
    </source>
</reference>
<keyword evidence="5" id="KW-1185">Reference proteome</keyword>
<gene>
    <name evidence="4" type="ORF">PHPALM_37977</name>
</gene>
<feature type="chain" id="PRO_5015196715" evidence="3">
    <location>
        <begin position="29"/>
        <end position="253"/>
    </location>
</feature>
<keyword evidence="1" id="KW-0433">Leucine-rich repeat</keyword>
<dbReference type="AlphaFoldDB" id="A0A2P4WW28"/>
<evidence type="ECO:0000313" key="5">
    <source>
        <dbReference type="Proteomes" id="UP000237271"/>
    </source>
</evidence>
<evidence type="ECO:0000313" key="4">
    <source>
        <dbReference type="EMBL" id="POM57500.1"/>
    </source>
</evidence>
<sequence>MGCAWFRHQGLLLFTCTVITNFFSVVNAGCAAGPSILTTEGCTACEDYSLCRGFVQASDCVGPNCKTDGNCTFECMSVNANSATLAVLVEFGDYQSEEEVAAGTYNDTELSEYPDETSNWPSVSNNQVDTLGAIDLSSAVATFIVSGGSSVSKYPKGKTEVTKVVLQNLDLGMQFNLLPDYLPSSVETLDLSNTLLSEFPTEFNDMSSLQRLLLDYNYLTTVSANDVIDSITTLSLDNNNIDTFNGVFPELEY</sequence>
<proteinExistence type="predicted"/>
<name>A0A2P4WW28_9STRA</name>
<organism evidence="4 5">
    <name type="scientific">Phytophthora palmivora</name>
    <dbReference type="NCBI Taxonomy" id="4796"/>
    <lineage>
        <taxon>Eukaryota</taxon>
        <taxon>Sar</taxon>
        <taxon>Stramenopiles</taxon>
        <taxon>Oomycota</taxon>
        <taxon>Peronosporomycetes</taxon>
        <taxon>Peronosporales</taxon>
        <taxon>Peronosporaceae</taxon>
        <taxon>Phytophthora</taxon>
    </lineage>
</organism>
<feature type="signal peptide" evidence="3">
    <location>
        <begin position="1"/>
        <end position="28"/>
    </location>
</feature>
<dbReference type="Proteomes" id="UP000237271">
    <property type="component" value="Unassembled WGS sequence"/>
</dbReference>
<feature type="non-terminal residue" evidence="4">
    <location>
        <position position="253"/>
    </location>
</feature>
<keyword evidence="3" id="KW-0732">Signal</keyword>
<keyword evidence="4" id="KW-0808">Transferase</keyword>